<accession>C5RZW0</accession>
<feature type="non-terminal residue" evidence="2">
    <location>
        <position position="1"/>
    </location>
</feature>
<proteinExistence type="predicted"/>
<reference evidence="2 3" key="1">
    <citation type="journal article" date="2010" name="Vet. Microbiol.">
        <title>Production of haemolysins by strains of the Actinobacillus minor/porcitonsillarum complex.</title>
        <authorList>
            <person name="Arya G."/>
            <person name="Niven D.F."/>
        </authorList>
    </citation>
    <scope>NUCLEOTIDE SEQUENCE [LARGE SCALE GENOMIC DNA]</scope>
    <source>
        <strain evidence="2 3">NM305</strain>
    </source>
</reference>
<feature type="non-terminal residue" evidence="2">
    <location>
        <position position="66"/>
    </location>
</feature>
<gene>
    <name evidence="2" type="ORF">AM305_06026</name>
</gene>
<dbReference type="EMBL" id="ACQL01000058">
    <property type="protein sequence ID" value="EER47806.1"/>
    <property type="molecule type" value="Genomic_DNA"/>
</dbReference>
<dbReference type="AlphaFoldDB" id="C5RZW0"/>
<feature type="compositionally biased region" description="Polar residues" evidence="1">
    <location>
        <begin position="46"/>
        <end position="60"/>
    </location>
</feature>
<evidence type="ECO:0000256" key="1">
    <source>
        <dbReference type="SAM" id="MobiDB-lite"/>
    </source>
</evidence>
<name>C5RZW0_9PAST</name>
<sequence length="66" mass="6885">TTSKFKDADGNVIISELSPTGTEIVQLDQNGDEVRTASYNLEGSIVNDGQGNSVETTATGSVIKDP</sequence>
<organism evidence="2 3">
    <name type="scientific">Actinobacillus minor NM305</name>
    <dbReference type="NCBI Taxonomy" id="637911"/>
    <lineage>
        <taxon>Bacteria</taxon>
        <taxon>Pseudomonadati</taxon>
        <taxon>Pseudomonadota</taxon>
        <taxon>Gammaproteobacteria</taxon>
        <taxon>Pasteurellales</taxon>
        <taxon>Pasteurellaceae</taxon>
        <taxon>Actinobacillus</taxon>
    </lineage>
</organism>
<comment type="caution">
    <text evidence="2">The sequence shown here is derived from an EMBL/GenBank/DDBJ whole genome shotgun (WGS) entry which is preliminary data.</text>
</comment>
<feature type="region of interest" description="Disordered" evidence="1">
    <location>
        <begin position="46"/>
        <end position="66"/>
    </location>
</feature>
<evidence type="ECO:0000313" key="3">
    <source>
        <dbReference type="Proteomes" id="UP000005532"/>
    </source>
</evidence>
<protein>
    <submittedName>
        <fullName evidence="2">Uncharacterized protein</fullName>
    </submittedName>
</protein>
<evidence type="ECO:0000313" key="2">
    <source>
        <dbReference type="EMBL" id="EER47806.1"/>
    </source>
</evidence>
<dbReference type="Proteomes" id="UP000005532">
    <property type="component" value="Unassembled WGS sequence"/>
</dbReference>